<comment type="caution">
    <text evidence="1">The sequence shown here is derived from an EMBL/GenBank/DDBJ whole genome shotgun (WGS) entry which is preliminary data.</text>
</comment>
<gene>
    <name evidence="1" type="ORF">F5148DRAFT_1286684</name>
</gene>
<dbReference type="EMBL" id="JAGFNK010000179">
    <property type="protein sequence ID" value="KAI9461167.1"/>
    <property type="molecule type" value="Genomic_DNA"/>
</dbReference>
<proteinExistence type="predicted"/>
<name>A0ACC0U3D8_9AGAM</name>
<keyword evidence="2" id="KW-1185">Reference proteome</keyword>
<reference evidence="1" key="1">
    <citation type="submission" date="2021-03" db="EMBL/GenBank/DDBJ databases">
        <title>Evolutionary priming and transition to the ectomycorrhizal habit in an iconic lineage of mushroom-forming fungi: is preadaptation a requirement?</title>
        <authorList>
            <consortium name="DOE Joint Genome Institute"/>
            <person name="Looney B.P."/>
            <person name="Miyauchi S."/>
            <person name="Morin E."/>
            <person name="Drula E."/>
            <person name="Courty P.E."/>
            <person name="Chicoki N."/>
            <person name="Fauchery L."/>
            <person name="Kohler A."/>
            <person name="Kuo A."/>
            <person name="LaButti K."/>
            <person name="Pangilinan J."/>
            <person name="Lipzen A."/>
            <person name="Riley R."/>
            <person name="Andreopoulos W."/>
            <person name="He G."/>
            <person name="Johnson J."/>
            <person name="Barry K.W."/>
            <person name="Grigoriev I.V."/>
            <person name="Nagy L."/>
            <person name="Hibbett D."/>
            <person name="Henrissat B."/>
            <person name="Matheny P.B."/>
            <person name="Labbe J."/>
            <person name="Martin A.F."/>
        </authorList>
    </citation>
    <scope>NUCLEOTIDE SEQUENCE</scope>
    <source>
        <strain evidence="1">BPL698</strain>
    </source>
</reference>
<accession>A0ACC0U3D8</accession>
<evidence type="ECO:0000313" key="1">
    <source>
        <dbReference type="EMBL" id="KAI9461167.1"/>
    </source>
</evidence>
<protein>
    <submittedName>
        <fullName evidence="1">Uncharacterized protein</fullName>
    </submittedName>
</protein>
<dbReference type="Proteomes" id="UP001207468">
    <property type="component" value="Unassembled WGS sequence"/>
</dbReference>
<sequence length="325" mass="34850">MEFEKSPLLPRLGQLQSICFVSSDDPVPVDPDPGPSDCGGFPGWKTSILRDDHFYRDQLASDIRAEPSTSAAERKAMMDLPKRFEEGGLDDPFAYPDDDVITSSGGWPASTLRSAPVVASPASELAKTLLNSPDLADDILTPWWVTSSNAPQVNASVSGATRLSDLMVIPESLLAAPTISLSAPSFLLAYNLVAIMTLTRLARGAITSAAFARFLLRDAAPTLLRPPLVVENDEPSLALRALSDLHALFKPRAPRAAAKVVFYAAQVHRGRAPLLCSLAADAERRAMKLAKEATMSKVKGKDTTRAERMEGPNSTCRPTSNGAHS</sequence>
<organism evidence="1 2">
    <name type="scientific">Russula earlei</name>
    <dbReference type="NCBI Taxonomy" id="71964"/>
    <lineage>
        <taxon>Eukaryota</taxon>
        <taxon>Fungi</taxon>
        <taxon>Dikarya</taxon>
        <taxon>Basidiomycota</taxon>
        <taxon>Agaricomycotina</taxon>
        <taxon>Agaricomycetes</taxon>
        <taxon>Russulales</taxon>
        <taxon>Russulaceae</taxon>
        <taxon>Russula</taxon>
    </lineage>
</organism>
<evidence type="ECO:0000313" key="2">
    <source>
        <dbReference type="Proteomes" id="UP001207468"/>
    </source>
</evidence>